<dbReference type="InterPro" id="IPR017941">
    <property type="entry name" value="Rieske_2Fe-2S"/>
</dbReference>
<dbReference type="OrthoDB" id="9767869at2"/>
<dbReference type="AlphaFoldDB" id="A0A0A1MVU3"/>
<evidence type="ECO:0000256" key="4">
    <source>
        <dbReference type="ARBA" id="ARBA00023014"/>
    </source>
</evidence>
<accession>A0A0A1MVU3</accession>
<dbReference type="InterPro" id="IPR006076">
    <property type="entry name" value="FAD-dep_OxRdtase"/>
</dbReference>
<dbReference type="EMBL" id="CDGG01000001">
    <property type="protein sequence ID" value="CEI83699.1"/>
    <property type="molecule type" value="Genomic_DNA"/>
</dbReference>
<dbReference type="GO" id="GO:0016020">
    <property type="term" value="C:membrane"/>
    <property type="evidence" value="ECO:0007669"/>
    <property type="project" value="InterPro"/>
</dbReference>
<dbReference type="SUPFAM" id="SSF50022">
    <property type="entry name" value="ISP domain"/>
    <property type="match status" value="1"/>
</dbReference>
<dbReference type="InterPro" id="IPR036188">
    <property type="entry name" value="FAD/NAD-bd_sf"/>
</dbReference>
<organism evidence="7 8">
    <name type="scientific">Oceanobacillus oncorhynchi</name>
    <dbReference type="NCBI Taxonomy" id="545501"/>
    <lineage>
        <taxon>Bacteria</taxon>
        <taxon>Bacillati</taxon>
        <taxon>Bacillota</taxon>
        <taxon>Bacilli</taxon>
        <taxon>Bacillales</taxon>
        <taxon>Bacillaceae</taxon>
        <taxon>Oceanobacillus</taxon>
    </lineage>
</organism>
<keyword evidence="1" id="KW-0001">2Fe-2S</keyword>
<dbReference type="Gene3D" id="3.50.50.60">
    <property type="entry name" value="FAD/NAD(P)-binding domain"/>
    <property type="match status" value="1"/>
</dbReference>
<dbReference type="PRINTS" id="PR00162">
    <property type="entry name" value="RIESKE"/>
</dbReference>
<dbReference type="PROSITE" id="PS51296">
    <property type="entry name" value="RIESKE"/>
    <property type="match status" value="1"/>
</dbReference>
<dbReference type="GO" id="GO:0005737">
    <property type="term" value="C:cytoplasm"/>
    <property type="evidence" value="ECO:0007669"/>
    <property type="project" value="TreeGrafter"/>
</dbReference>
<evidence type="ECO:0000256" key="3">
    <source>
        <dbReference type="ARBA" id="ARBA00023004"/>
    </source>
</evidence>
<dbReference type="Gene3D" id="3.30.9.10">
    <property type="entry name" value="D-Amino Acid Oxidase, subunit A, domain 2"/>
    <property type="match status" value="1"/>
</dbReference>
<reference evidence="7 8" key="1">
    <citation type="submission" date="2014-11" db="EMBL/GenBank/DDBJ databases">
        <authorList>
            <person name="Urmite Genomes Urmite Genomes"/>
        </authorList>
    </citation>
    <scope>NUCLEOTIDE SEQUENCE [LARGE SCALE GENOMIC DNA]</scope>
    <source>
        <strain evidence="7 8">Oc5</strain>
    </source>
</reference>
<evidence type="ECO:0000313" key="7">
    <source>
        <dbReference type="EMBL" id="CEI83699.1"/>
    </source>
</evidence>
<dbReference type="GO" id="GO:0046872">
    <property type="term" value="F:metal ion binding"/>
    <property type="evidence" value="ECO:0007669"/>
    <property type="project" value="UniProtKB-KW"/>
</dbReference>
<keyword evidence="3" id="KW-0408">Iron</keyword>
<keyword evidence="2" id="KW-0479">Metal-binding</keyword>
<proteinExistence type="predicted"/>
<dbReference type="STRING" id="545501.BN997_03617"/>
<keyword evidence="4" id="KW-0411">Iron-sulfur</keyword>
<evidence type="ECO:0000256" key="2">
    <source>
        <dbReference type="ARBA" id="ARBA00022723"/>
    </source>
</evidence>
<dbReference type="PANTHER" id="PTHR13847:SF274">
    <property type="entry name" value="RIESKE 2FE-2S IRON-SULFUR PROTEIN YHFW-RELATED"/>
    <property type="match status" value="1"/>
</dbReference>
<dbReference type="InterPro" id="IPR005805">
    <property type="entry name" value="Rieske_Fe-S_prot_C"/>
</dbReference>
<dbReference type="PANTHER" id="PTHR13847">
    <property type="entry name" value="SARCOSINE DEHYDROGENASE-RELATED"/>
    <property type="match status" value="1"/>
</dbReference>
<dbReference type="SUPFAM" id="SSF51905">
    <property type="entry name" value="FAD/NAD(P)-binding domain"/>
    <property type="match status" value="1"/>
</dbReference>
<dbReference type="GO" id="GO:0016705">
    <property type="term" value="F:oxidoreductase activity, acting on paired donors, with incorporation or reduction of molecular oxygen"/>
    <property type="evidence" value="ECO:0007669"/>
    <property type="project" value="UniProtKB-ARBA"/>
</dbReference>
<dbReference type="FunFam" id="2.102.10.10:FF:000014">
    <property type="entry name" value="Oxidoreductase, FAD dependent"/>
    <property type="match status" value="1"/>
</dbReference>
<keyword evidence="5" id="KW-1015">Disulfide bond</keyword>
<evidence type="ECO:0000256" key="1">
    <source>
        <dbReference type="ARBA" id="ARBA00022714"/>
    </source>
</evidence>
<protein>
    <submittedName>
        <fullName evidence="7">Gamma-glutamylputrescine oxidoreductase</fullName>
    </submittedName>
</protein>
<dbReference type="InterPro" id="IPR036922">
    <property type="entry name" value="Rieske_2Fe-2S_sf"/>
</dbReference>
<evidence type="ECO:0000313" key="8">
    <source>
        <dbReference type="Proteomes" id="UP000040453"/>
    </source>
</evidence>
<dbReference type="Pfam" id="PF01266">
    <property type="entry name" value="DAO"/>
    <property type="match status" value="1"/>
</dbReference>
<evidence type="ECO:0000259" key="6">
    <source>
        <dbReference type="PROSITE" id="PS51296"/>
    </source>
</evidence>
<dbReference type="Proteomes" id="UP000040453">
    <property type="component" value="Unassembled WGS sequence"/>
</dbReference>
<feature type="domain" description="Rieske" evidence="6">
    <location>
        <begin position="418"/>
        <end position="505"/>
    </location>
</feature>
<gene>
    <name evidence="7" type="primary">puuB</name>
    <name evidence="7" type="ORF">BN997_03617</name>
</gene>
<keyword evidence="8" id="KW-1185">Reference proteome</keyword>
<evidence type="ECO:0000256" key="5">
    <source>
        <dbReference type="ARBA" id="ARBA00023157"/>
    </source>
</evidence>
<dbReference type="GO" id="GO:0004497">
    <property type="term" value="F:monooxygenase activity"/>
    <property type="evidence" value="ECO:0007669"/>
    <property type="project" value="UniProtKB-ARBA"/>
</dbReference>
<dbReference type="GO" id="GO:0051537">
    <property type="term" value="F:2 iron, 2 sulfur cluster binding"/>
    <property type="evidence" value="ECO:0007669"/>
    <property type="project" value="UniProtKB-KW"/>
</dbReference>
<dbReference type="Pfam" id="PF00355">
    <property type="entry name" value="Rieske"/>
    <property type="match status" value="1"/>
</dbReference>
<dbReference type="Gene3D" id="2.102.10.10">
    <property type="entry name" value="Rieske [2Fe-2S] iron-sulphur domain"/>
    <property type="match status" value="1"/>
</dbReference>
<dbReference type="RefSeq" id="WP_042534066.1">
    <property type="nucleotide sequence ID" value="NZ_CDGG01000001.1"/>
</dbReference>
<name>A0A0A1MVU3_9BACI</name>
<sequence length="505" mass="57137">MDIKSIWQADTAFQDFPKLDESKKTEVCIVGAGLTGITAAYLLSKKGIKVILIEADRVLSGVTGHTSAKITAQHGIIYSELIETMGEKKAKQYYQAMQETMHFIKNEIKENQIDCNYEEQDAFLYTNDNAYLAQLDKEAEAYKTLDIPGELTSEMPLEIPFKKALKMTGQAQFHPLKYLQFMLEEAVKNGTEVYEQTVAMKLEYNRQHTVLTKDKHRVACDYLIAATQFPYIDHQGLYFAKMYAEQSYIVSGKYTGKYPGGMYINVENPTRSIRTATLNNKDTYLLIGGENHRSGESTEEKLCYDNLKAFAKEQFEITDISYQWSAQDFTTLDKMPYIGPITDDDPSIFIATGYRKWGMTNGTLAANIIADSIAEKDENPYNELFSPARFASKPMLKNLFKFNMEVAAELLKGKLDFIPPGTIDDLEINEAVITRVKGSRAGVYKDMEEKLHVLDTTCTHLGCEVNWNSADKTWDCPCHGSRYHYDGEVLAGPAKEPLRKLSLDD</sequence>